<comment type="subcellular location">
    <subcellularLocation>
        <location evidence="1">Cell membrane</location>
        <topology evidence="1">Multi-pass membrane protein</topology>
    </subcellularLocation>
</comment>
<keyword evidence="11" id="KW-1185">Reference proteome</keyword>
<feature type="domain" description="ABC transporter" evidence="8">
    <location>
        <begin position="341"/>
        <end position="586"/>
    </location>
</feature>
<dbReference type="PROSITE" id="PS50893">
    <property type="entry name" value="ABC_TRANSPORTER_2"/>
    <property type="match status" value="1"/>
</dbReference>
<evidence type="ECO:0000256" key="7">
    <source>
        <dbReference type="SAM" id="Phobius"/>
    </source>
</evidence>
<sequence>MTDVLFCLGRLLAIAWRLDRRRLLVGGGLLLAGSVATPLVAVAAGRVVDAVLDGAGTAATVWALVAGLALTGELMLGHFAHLSYFALAELTEERFNRDLVRLVNGTDHLDRTDDPAFADRVDLLRQDVMQMRATVQSGLQLGATAVQVLLTAVVLSTVSPWLLLLAVVAVVPVLLGRRAETDLEQVREQQSPTTRGIRHLRRLATSPASQKEIRLSGGADFLLARQRALLERYDDAMTRADVRYALLRTGGQLVFGLGYVAAVLGVFLLASQGRATAGQVVLTVTLATQLSVQMSTGIALLGSVHRAAVGLRRFLAFEAEVAGDVAPATGVPAPARTGDGIRLEGVTFRYPDADVDALADVDLHLPAGTSVALVGENGAGKSTLLKLLTGLYRPTAGRVVVEDVDLADVEPAAWRARTAALFQDLARVELSLQHSVGIGRLADVDSPAAVSAAVARAGVAQVADDVGHDGVLGTGYADGRDLSGGQWQGVGFARTLMRTDPLLLVLDEPASALDALAEQRLVDAYRTVAADVAARVGGVTLFVTHRMSTVRLADRIVVLEGGRVVEQGTHDELVAAAGRYATLWALQSRAYATDD</sequence>
<dbReference type="EMBL" id="CP074405">
    <property type="protein sequence ID" value="QVI62607.1"/>
    <property type="molecule type" value="Genomic_DNA"/>
</dbReference>
<dbReference type="InterPro" id="IPR003593">
    <property type="entry name" value="AAA+_ATPase"/>
</dbReference>
<dbReference type="PROSITE" id="PS51318">
    <property type="entry name" value="TAT"/>
    <property type="match status" value="1"/>
</dbReference>
<name>A0ABX8DA09_9CELL</name>
<feature type="transmembrane region" description="Helical" evidence="7">
    <location>
        <begin position="161"/>
        <end position="177"/>
    </location>
</feature>
<organism evidence="10 11">
    <name type="scientific">Cellulomonas wangleii</name>
    <dbReference type="NCBI Taxonomy" id="2816956"/>
    <lineage>
        <taxon>Bacteria</taxon>
        <taxon>Bacillati</taxon>
        <taxon>Actinomycetota</taxon>
        <taxon>Actinomycetes</taxon>
        <taxon>Micrococcales</taxon>
        <taxon>Cellulomonadaceae</taxon>
        <taxon>Cellulomonas</taxon>
    </lineage>
</organism>
<keyword evidence="3" id="KW-0547">Nucleotide-binding</keyword>
<evidence type="ECO:0000259" key="9">
    <source>
        <dbReference type="PROSITE" id="PS50929"/>
    </source>
</evidence>
<dbReference type="InterPro" id="IPR039421">
    <property type="entry name" value="Type_1_exporter"/>
</dbReference>
<dbReference type="Proteomes" id="UP000677804">
    <property type="component" value="Chromosome"/>
</dbReference>
<feature type="transmembrane region" description="Helical" evidence="7">
    <location>
        <begin position="253"/>
        <end position="270"/>
    </location>
</feature>
<evidence type="ECO:0000256" key="6">
    <source>
        <dbReference type="ARBA" id="ARBA00023136"/>
    </source>
</evidence>
<dbReference type="InterPro" id="IPR027417">
    <property type="entry name" value="P-loop_NTPase"/>
</dbReference>
<dbReference type="CDD" id="cd03228">
    <property type="entry name" value="ABCC_MRP_Like"/>
    <property type="match status" value="1"/>
</dbReference>
<evidence type="ECO:0000313" key="11">
    <source>
        <dbReference type="Proteomes" id="UP000677804"/>
    </source>
</evidence>
<gene>
    <name evidence="10" type="ORF">KG103_01230</name>
</gene>
<dbReference type="SMART" id="SM00382">
    <property type="entry name" value="AAA"/>
    <property type="match status" value="1"/>
</dbReference>
<evidence type="ECO:0000256" key="4">
    <source>
        <dbReference type="ARBA" id="ARBA00022840"/>
    </source>
</evidence>
<dbReference type="InterPro" id="IPR011527">
    <property type="entry name" value="ABC1_TM_dom"/>
</dbReference>
<evidence type="ECO:0000256" key="5">
    <source>
        <dbReference type="ARBA" id="ARBA00022989"/>
    </source>
</evidence>
<dbReference type="GO" id="GO:0005524">
    <property type="term" value="F:ATP binding"/>
    <property type="evidence" value="ECO:0007669"/>
    <property type="project" value="UniProtKB-KW"/>
</dbReference>
<dbReference type="SUPFAM" id="SSF90123">
    <property type="entry name" value="ABC transporter transmembrane region"/>
    <property type="match status" value="1"/>
</dbReference>
<protein>
    <submittedName>
        <fullName evidence="10">ATP-binding cassette domain-containing protein</fullName>
    </submittedName>
</protein>
<dbReference type="InterPro" id="IPR006311">
    <property type="entry name" value="TAT_signal"/>
</dbReference>
<accession>A0ABX8DA09</accession>
<keyword evidence="4 10" id="KW-0067">ATP-binding</keyword>
<proteinExistence type="predicted"/>
<feature type="transmembrane region" description="Helical" evidence="7">
    <location>
        <begin position="23"/>
        <end position="48"/>
    </location>
</feature>
<evidence type="ECO:0000256" key="2">
    <source>
        <dbReference type="ARBA" id="ARBA00022692"/>
    </source>
</evidence>
<evidence type="ECO:0000259" key="8">
    <source>
        <dbReference type="PROSITE" id="PS50893"/>
    </source>
</evidence>
<reference evidence="10 11" key="1">
    <citation type="submission" date="2021-05" db="EMBL/GenBank/DDBJ databases">
        <title>Novel species in genus Cellulomonas.</title>
        <authorList>
            <person name="Zhang G."/>
        </authorList>
    </citation>
    <scope>NUCLEOTIDE SEQUENCE [LARGE SCALE GENOMIC DNA]</scope>
    <source>
        <strain evidence="11">zg-ZUI222</strain>
    </source>
</reference>
<evidence type="ECO:0000313" key="10">
    <source>
        <dbReference type="EMBL" id="QVI62607.1"/>
    </source>
</evidence>
<keyword evidence="5 7" id="KW-1133">Transmembrane helix</keyword>
<keyword evidence="2 7" id="KW-0812">Transmembrane</keyword>
<dbReference type="PROSITE" id="PS50929">
    <property type="entry name" value="ABC_TM1F"/>
    <property type="match status" value="1"/>
</dbReference>
<feature type="transmembrane region" description="Helical" evidence="7">
    <location>
        <begin position="60"/>
        <end position="87"/>
    </location>
</feature>
<dbReference type="PANTHER" id="PTHR24221:SF646">
    <property type="entry name" value="HAEMOLYSIN SECRETION ATP-BINDING PROTEIN"/>
    <property type="match status" value="1"/>
</dbReference>
<dbReference type="Pfam" id="PF00005">
    <property type="entry name" value="ABC_tran"/>
    <property type="match status" value="1"/>
</dbReference>
<dbReference type="Gene3D" id="3.40.50.300">
    <property type="entry name" value="P-loop containing nucleotide triphosphate hydrolases"/>
    <property type="match status" value="1"/>
</dbReference>
<evidence type="ECO:0000256" key="3">
    <source>
        <dbReference type="ARBA" id="ARBA00022741"/>
    </source>
</evidence>
<keyword evidence="6 7" id="KW-0472">Membrane</keyword>
<dbReference type="RefSeq" id="WP_207340268.1">
    <property type="nucleotide sequence ID" value="NZ_CP074405.1"/>
</dbReference>
<dbReference type="Gene3D" id="1.20.1560.10">
    <property type="entry name" value="ABC transporter type 1, transmembrane domain"/>
    <property type="match status" value="1"/>
</dbReference>
<feature type="domain" description="ABC transmembrane type-1" evidence="9">
    <location>
        <begin position="24"/>
        <end position="306"/>
    </location>
</feature>
<dbReference type="PANTHER" id="PTHR24221">
    <property type="entry name" value="ATP-BINDING CASSETTE SUB-FAMILY B"/>
    <property type="match status" value="1"/>
</dbReference>
<dbReference type="SUPFAM" id="SSF52540">
    <property type="entry name" value="P-loop containing nucleoside triphosphate hydrolases"/>
    <property type="match status" value="1"/>
</dbReference>
<evidence type="ECO:0000256" key="1">
    <source>
        <dbReference type="ARBA" id="ARBA00004651"/>
    </source>
</evidence>
<dbReference type="InterPro" id="IPR036640">
    <property type="entry name" value="ABC1_TM_sf"/>
</dbReference>
<dbReference type="InterPro" id="IPR003439">
    <property type="entry name" value="ABC_transporter-like_ATP-bd"/>
</dbReference>